<dbReference type="EMBL" id="JAERUA010000016">
    <property type="protein sequence ID" value="KAI1889386.1"/>
    <property type="molecule type" value="Genomic_DNA"/>
</dbReference>
<keyword evidence="4" id="KW-1185">Reference proteome</keyword>
<evidence type="ECO:0000256" key="2">
    <source>
        <dbReference type="SAM" id="Phobius"/>
    </source>
</evidence>
<proteinExistence type="predicted"/>
<feature type="region of interest" description="Disordered" evidence="1">
    <location>
        <begin position="38"/>
        <end position="57"/>
    </location>
</feature>
<evidence type="ECO:0000256" key="1">
    <source>
        <dbReference type="SAM" id="MobiDB-lite"/>
    </source>
</evidence>
<keyword evidence="2" id="KW-1133">Transmembrane helix</keyword>
<accession>A0A8T3CYT5</accession>
<keyword evidence="2" id="KW-0812">Transmembrane</keyword>
<reference evidence="3" key="1">
    <citation type="submission" date="2021-01" db="EMBL/GenBank/DDBJ databases">
        <authorList>
            <person name="Zahm M."/>
            <person name="Roques C."/>
            <person name="Cabau C."/>
            <person name="Klopp C."/>
            <person name="Donnadieu C."/>
            <person name="Jouanno E."/>
            <person name="Lampietro C."/>
            <person name="Louis A."/>
            <person name="Herpin A."/>
            <person name="Echchiki A."/>
            <person name="Berthelot C."/>
            <person name="Parey E."/>
            <person name="Roest-Crollius H."/>
            <person name="Braasch I."/>
            <person name="Postlethwait J."/>
            <person name="Bobe J."/>
            <person name="Montfort J."/>
            <person name="Bouchez O."/>
            <person name="Begum T."/>
            <person name="Mejri S."/>
            <person name="Adams A."/>
            <person name="Chen W.-J."/>
            <person name="Guiguen Y."/>
        </authorList>
    </citation>
    <scope>NUCLEOTIDE SEQUENCE</scope>
    <source>
        <tissue evidence="3">Blood</tissue>
    </source>
</reference>
<dbReference type="Proteomes" id="UP000829720">
    <property type="component" value="Unassembled WGS sequence"/>
</dbReference>
<sequence length="81" mass="8797">MTPHPPVLSLSVGLAVSVLLLGLGLFILLRHRNRTKHAPVAAPSSNRMNTDTGNTGGIPKQQHPYCRLYRVLHCAVPLIPL</sequence>
<comment type="caution">
    <text evidence="3">The sequence shown here is derived from an EMBL/GenBank/DDBJ whole genome shotgun (WGS) entry which is preliminary data.</text>
</comment>
<feature type="transmembrane region" description="Helical" evidence="2">
    <location>
        <begin position="6"/>
        <end position="29"/>
    </location>
</feature>
<evidence type="ECO:0000313" key="4">
    <source>
        <dbReference type="Proteomes" id="UP000829720"/>
    </source>
</evidence>
<dbReference type="AlphaFoldDB" id="A0A8T3CYT5"/>
<protein>
    <submittedName>
        <fullName evidence="3">Uncharacterized protein</fullName>
    </submittedName>
</protein>
<organism evidence="3 4">
    <name type="scientific">Albula goreensis</name>
    <dbReference type="NCBI Taxonomy" id="1534307"/>
    <lineage>
        <taxon>Eukaryota</taxon>
        <taxon>Metazoa</taxon>
        <taxon>Chordata</taxon>
        <taxon>Craniata</taxon>
        <taxon>Vertebrata</taxon>
        <taxon>Euteleostomi</taxon>
        <taxon>Actinopterygii</taxon>
        <taxon>Neopterygii</taxon>
        <taxon>Teleostei</taxon>
        <taxon>Albuliformes</taxon>
        <taxon>Albulidae</taxon>
        <taxon>Albula</taxon>
    </lineage>
</organism>
<gene>
    <name evidence="3" type="ORF">AGOR_G00179220</name>
</gene>
<name>A0A8T3CYT5_9TELE</name>
<evidence type="ECO:0000313" key="3">
    <source>
        <dbReference type="EMBL" id="KAI1889386.1"/>
    </source>
</evidence>
<keyword evidence="2" id="KW-0472">Membrane</keyword>
<feature type="compositionally biased region" description="Polar residues" evidence="1">
    <location>
        <begin position="43"/>
        <end position="53"/>
    </location>
</feature>